<dbReference type="InterPro" id="IPR005182">
    <property type="entry name" value="YdbS-like_PH"/>
</dbReference>
<evidence type="ECO:0000313" key="2">
    <source>
        <dbReference type="EMBL" id="TFH94906.1"/>
    </source>
</evidence>
<reference evidence="2 3" key="1">
    <citation type="submission" date="2019-03" db="EMBL/GenBank/DDBJ databases">
        <title>Porphyromonas levii Isolated from the Uterus of Dairy Cows.</title>
        <authorList>
            <person name="Francis A.M."/>
        </authorList>
    </citation>
    <scope>NUCLEOTIDE SEQUENCE [LARGE SCALE GENOMIC DNA]</scope>
    <source>
        <strain evidence="2 3">AF5678</strain>
    </source>
</reference>
<dbReference type="PANTHER" id="PTHR37938:SF1">
    <property type="entry name" value="BLL0215 PROTEIN"/>
    <property type="match status" value="1"/>
</dbReference>
<dbReference type="Proteomes" id="UP000297225">
    <property type="component" value="Unassembled WGS sequence"/>
</dbReference>
<proteinExistence type="predicted"/>
<dbReference type="EMBL" id="SPNC01000077">
    <property type="protein sequence ID" value="TFH94906.1"/>
    <property type="molecule type" value="Genomic_DNA"/>
</dbReference>
<dbReference type="PANTHER" id="PTHR37938">
    <property type="entry name" value="BLL0215 PROTEIN"/>
    <property type="match status" value="1"/>
</dbReference>
<evidence type="ECO:0000313" key="3">
    <source>
        <dbReference type="Proteomes" id="UP000297225"/>
    </source>
</evidence>
<sequence>MMNLVLTRLKELLKIGTMSYNLKPTQRVSTLFVDDIVIITPKLRVVLDQAPLLVVLCLCLPLTATLLPFSMLRPISYGIGIIFLLLLLVIVLKIRQTTWTITPTQLIYKRGIVSVRIDYMELFRVNDYVEKQTILERFLRLKSIVVYSTDKSNSELKVYGIDSNIDVVSYLRKNVEQAKIQRNIYEIANY</sequence>
<feature type="domain" description="YdbS-like PH" evidence="1">
    <location>
        <begin position="95"/>
        <end position="157"/>
    </location>
</feature>
<protein>
    <submittedName>
        <fullName evidence="2">PH domain-containing protein</fullName>
    </submittedName>
</protein>
<organism evidence="2 3">
    <name type="scientific">Porphyromonas levii</name>
    <dbReference type="NCBI Taxonomy" id="28114"/>
    <lineage>
        <taxon>Bacteria</taxon>
        <taxon>Pseudomonadati</taxon>
        <taxon>Bacteroidota</taxon>
        <taxon>Bacteroidia</taxon>
        <taxon>Bacteroidales</taxon>
        <taxon>Porphyromonadaceae</taxon>
        <taxon>Porphyromonas</taxon>
    </lineage>
</organism>
<accession>A0A4Y8WNR0</accession>
<evidence type="ECO:0000259" key="1">
    <source>
        <dbReference type="Pfam" id="PF03703"/>
    </source>
</evidence>
<keyword evidence="3" id="KW-1185">Reference proteome</keyword>
<dbReference type="AlphaFoldDB" id="A0A4Y8WNR0"/>
<dbReference type="Pfam" id="PF03703">
    <property type="entry name" value="bPH_2"/>
    <property type="match status" value="1"/>
</dbReference>
<gene>
    <name evidence="2" type="ORF">E4P47_05780</name>
</gene>
<comment type="caution">
    <text evidence="2">The sequence shown here is derived from an EMBL/GenBank/DDBJ whole genome shotgun (WGS) entry which is preliminary data.</text>
</comment>
<dbReference type="OrthoDB" id="1120400at2"/>
<name>A0A4Y8WNR0_9PORP</name>